<gene>
    <name evidence="1" type="ORF">ColLi_05385</name>
</gene>
<comment type="caution">
    <text evidence="1">The sequence shown here is derived from an EMBL/GenBank/DDBJ whole genome shotgun (WGS) entry which is preliminary data.</text>
</comment>
<dbReference type="GO" id="GO:0008168">
    <property type="term" value="F:methyltransferase activity"/>
    <property type="evidence" value="ECO:0007669"/>
    <property type="project" value="UniProtKB-KW"/>
</dbReference>
<evidence type="ECO:0000313" key="2">
    <source>
        <dbReference type="Proteomes" id="UP001055172"/>
    </source>
</evidence>
<evidence type="ECO:0000313" key="1">
    <source>
        <dbReference type="EMBL" id="GJC82547.1"/>
    </source>
</evidence>
<keyword evidence="1" id="KW-0808">Transferase</keyword>
<proteinExistence type="predicted"/>
<dbReference type="GO" id="GO:0032259">
    <property type="term" value="P:methylation"/>
    <property type="evidence" value="ECO:0007669"/>
    <property type="project" value="UniProtKB-KW"/>
</dbReference>
<accession>A0AA37GLC2</accession>
<dbReference type="EMBL" id="BPPX01000009">
    <property type="protein sequence ID" value="GJC82547.1"/>
    <property type="molecule type" value="Genomic_DNA"/>
</dbReference>
<dbReference type="AlphaFoldDB" id="A0AA37GLC2"/>
<protein>
    <submittedName>
        <fullName evidence="1">Methyltransferase tdiE</fullName>
    </submittedName>
</protein>
<sequence>MTGDSQVLKWTQLLVETTNTAGKPITVAPTFKKMLEDAGFEDVQEKREKWPISPWPEKDPKRRELGIWSRAGTMDGVEAMSLALFTRILGWSQAETLVFCAGVREELRKQKVHAYFDVYAAWGRKPEKKEGEDSS</sequence>
<organism evidence="1 2">
    <name type="scientific">Colletotrichum liriopes</name>
    <dbReference type="NCBI Taxonomy" id="708192"/>
    <lineage>
        <taxon>Eukaryota</taxon>
        <taxon>Fungi</taxon>
        <taxon>Dikarya</taxon>
        <taxon>Ascomycota</taxon>
        <taxon>Pezizomycotina</taxon>
        <taxon>Sordariomycetes</taxon>
        <taxon>Hypocreomycetidae</taxon>
        <taxon>Glomerellales</taxon>
        <taxon>Glomerellaceae</taxon>
        <taxon>Colletotrichum</taxon>
        <taxon>Colletotrichum spaethianum species complex</taxon>
    </lineage>
</organism>
<dbReference type="InterPro" id="IPR029063">
    <property type="entry name" value="SAM-dependent_MTases_sf"/>
</dbReference>
<dbReference type="SUPFAM" id="SSF53335">
    <property type="entry name" value="S-adenosyl-L-methionine-dependent methyltransferases"/>
    <property type="match status" value="1"/>
</dbReference>
<reference evidence="1 2" key="1">
    <citation type="submission" date="2021-07" db="EMBL/GenBank/DDBJ databases">
        <title>Genome data of Colletotrichum spaethianum.</title>
        <authorList>
            <person name="Utami Y.D."/>
            <person name="Hiruma K."/>
        </authorList>
    </citation>
    <scope>NUCLEOTIDE SEQUENCE [LARGE SCALE GENOMIC DNA]</scope>
    <source>
        <strain evidence="1 2">MAFF 242679</strain>
    </source>
</reference>
<keyword evidence="2" id="KW-1185">Reference proteome</keyword>
<dbReference type="Proteomes" id="UP001055172">
    <property type="component" value="Unassembled WGS sequence"/>
</dbReference>
<keyword evidence="1" id="KW-0489">Methyltransferase</keyword>
<name>A0AA37GLC2_9PEZI</name>